<proteinExistence type="predicted"/>
<gene>
    <name evidence="1" type="ORF">F9C07_5508</name>
</gene>
<organism evidence="1 2">
    <name type="scientific">Aspergillus flavus (strain ATCC 200026 / FGSC A1120 / IAM 13836 / NRRL 3357 / JCM 12722 / SRRC 167)</name>
    <dbReference type="NCBI Taxonomy" id="332952"/>
    <lineage>
        <taxon>Eukaryota</taxon>
        <taxon>Fungi</taxon>
        <taxon>Dikarya</taxon>
        <taxon>Ascomycota</taxon>
        <taxon>Pezizomycotina</taxon>
        <taxon>Eurotiomycetes</taxon>
        <taxon>Eurotiomycetidae</taxon>
        <taxon>Eurotiales</taxon>
        <taxon>Aspergillaceae</taxon>
        <taxon>Aspergillus</taxon>
        <taxon>Aspergillus subgen. Circumdati</taxon>
    </lineage>
</organism>
<evidence type="ECO:0000313" key="1">
    <source>
        <dbReference type="EMBL" id="QRD91467.1"/>
    </source>
</evidence>
<accession>A0A7U2R0Z4</accession>
<dbReference type="VEuPathDB" id="FungiDB:F9C07_5508"/>
<reference evidence="2" key="1">
    <citation type="journal article" date="2021" name="G3 (Bethesda)">
        <title>Chromosome assembled and annotated genome sequence of Aspergillus flavus NRRL 3357.</title>
        <authorList>
            <person name="Skerker J.M."/>
            <person name="Pianalto K.M."/>
            <person name="Mondo S.J."/>
            <person name="Yang K."/>
            <person name="Arkin A.P."/>
            <person name="Keller N.P."/>
            <person name="Grigoriev I.V."/>
            <person name="Louise Glass N.L."/>
        </authorList>
    </citation>
    <scope>NUCLEOTIDE SEQUENCE [LARGE SCALE GENOMIC DNA]</scope>
    <source>
        <strain evidence="2">ATCC 200026 / FGSC A1120 / IAM 13836 / NRRL 3357 / JCM 12722 / SRRC 167</strain>
    </source>
</reference>
<name>A0A7U2R0Z4_ASPFN</name>
<dbReference type="EMBL" id="CP044617">
    <property type="protein sequence ID" value="QRD91467.1"/>
    <property type="molecule type" value="Genomic_DNA"/>
</dbReference>
<protein>
    <submittedName>
        <fullName evidence="1">Uncharacterized protein</fullName>
    </submittedName>
</protein>
<sequence length="52" mass="5847">MKLLGTAEAEVGWGWDVRLSLATVCNHQPTFSEMHLIDSDGPFQDKTLSSYY</sequence>
<dbReference type="Proteomes" id="UP000596276">
    <property type="component" value="Chromosome 7"/>
</dbReference>
<dbReference type="AlphaFoldDB" id="A0A7U2R0Z4"/>
<keyword evidence="2" id="KW-1185">Reference proteome</keyword>
<evidence type="ECO:0000313" key="2">
    <source>
        <dbReference type="Proteomes" id="UP000596276"/>
    </source>
</evidence>